<sequence>MGEKVDNVIHRTIQKSSNLSSVWRRGEASKTTTLSANSNNNHMGRSNSTLDGLHNANGFYQGNGASRSETMSFQNANYFGKQNYDDGSDSDGSPNNGKCNGINERRENREIYVRGVNSQWNKNKNNNGKDSGEKIHETMSHVPTSEKQDAEGRNNPLIIVEMIANKLDRKRVAEFLNRHIESRNPTTYKCYLEDVKAYGFDHIILIGDCHTGILFLDCYGRVFEWEDSMGVLWSLGDYLSMAEKESLTRRVIWSVEYDGTVAEFDPMDDLQNELTSDKPATKTTDVHPVAKKKKNSKKKNSKKKHH</sequence>
<name>A0A9N8YPR9_FUNMO</name>
<feature type="region of interest" description="Disordered" evidence="1">
    <location>
        <begin position="78"/>
        <end position="106"/>
    </location>
</feature>
<evidence type="ECO:0000313" key="2">
    <source>
        <dbReference type="EMBL" id="CAG8438565.1"/>
    </source>
</evidence>
<protein>
    <submittedName>
        <fullName evidence="2">3167_t:CDS:1</fullName>
    </submittedName>
</protein>
<gene>
    <name evidence="2" type="ORF">FMOSSE_LOCUS615</name>
</gene>
<dbReference type="AlphaFoldDB" id="A0A9N8YPR9"/>
<reference evidence="2" key="1">
    <citation type="submission" date="2021-06" db="EMBL/GenBank/DDBJ databases">
        <authorList>
            <person name="Kallberg Y."/>
            <person name="Tangrot J."/>
            <person name="Rosling A."/>
        </authorList>
    </citation>
    <scope>NUCLEOTIDE SEQUENCE</scope>
    <source>
        <strain evidence="2">87-6 pot B 2015</strain>
    </source>
</reference>
<keyword evidence="3" id="KW-1185">Reference proteome</keyword>
<accession>A0A9N8YPR9</accession>
<feature type="compositionally biased region" description="Basic residues" evidence="1">
    <location>
        <begin position="289"/>
        <end position="306"/>
    </location>
</feature>
<comment type="caution">
    <text evidence="2">The sequence shown here is derived from an EMBL/GenBank/DDBJ whole genome shotgun (WGS) entry which is preliminary data.</text>
</comment>
<organism evidence="2 3">
    <name type="scientific">Funneliformis mosseae</name>
    <name type="common">Endomycorrhizal fungus</name>
    <name type="synonym">Glomus mosseae</name>
    <dbReference type="NCBI Taxonomy" id="27381"/>
    <lineage>
        <taxon>Eukaryota</taxon>
        <taxon>Fungi</taxon>
        <taxon>Fungi incertae sedis</taxon>
        <taxon>Mucoromycota</taxon>
        <taxon>Glomeromycotina</taxon>
        <taxon>Glomeromycetes</taxon>
        <taxon>Glomerales</taxon>
        <taxon>Glomeraceae</taxon>
        <taxon>Funneliformis</taxon>
    </lineage>
</organism>
<proteinExistence type="predicted"/>
<evidence type="ECO:0000256" key="1">
    <source>
        <dbReference type="SAM" id="MobiDB-lite"/>
    </source>
</evidence>
<feature type="region of interest" description="Disordered" evidence="1">
    <location>
        <begin position="32"/>
        <end position="55"/>
    </location>
</feature>
<feature type="region of interest" description="Disordered" evidence="1">
    <location>
        <begin position="270"/>
        <end position="306"/>
    </location>
</feature>
<feature type="compositionally biased region" description="Polar residues" evidence="1">
    <location>
        <begin position="32"/>
        <end position="50"/>
    </location>
</feature>
<evidence type="ECO:0000313" key="3">
    <source>
        <dbReference type="Proteomes" id="UP000789375"/>
    </source>
</evidence>
<dbReference type="Proteomes" id="UP000789375">
    <property type="component" value="Unassembled WGS sequence"/>
</dbReference>
<dbReference type="EMBL" id="CAJVPP010000060">
    <property type="protein sequence ID" value="CAG8438565.1"/>
    <property type="molecule type" value="Genomic_DNA"/>
</dbReference>